<protein>
    <submittedName>
        <fullName evidence="1">Uncharacterized protein</fullName>
    </submittedName>
</protein>
<name>A0A371FTD2_MUCPR</name>
<feature type="non-terminal residue" evidence="1">
    <location>
        <position position="1"/>
    </location>
</feature>
<dbReference type="AlphaFoldDB" id="A0A371FTD2"/>
<comment type="caution">
    <text evidence="1">The sequence shown here is derived from an EMBL/GenBank/DDBJ whole genome shotgun (WGS) entry which is preliminary data.</text>
</comment>
<keyword evidence="2" id="KW-1185">Reference proteome</keyword>
<organism evidence="1 2">
    <name type="scientific">Mucuna pruriens</name>
    <name type="common">Velvet bean</name>
    <name type="synonym">Dolichos pruriens</name>
    <dbReference type="NCBI Taxonomy" id="157652"/>
    <lineage>
        <taxon>Eukaryota</taxon>
        <taxon>Viridiplantae</taxon>
        <taxon>Streptophyta</taxon>
        <taxon>Embryophyta</taxon>
        <taxon>Tracheophyta</taxon>
        <taxon>Spermatophyta</taxon>
        <taxon>Magnoliopsida</taxon>
        <taxon>eudicotyledons</taxon>
        <taxon>Gunneridae</taxon>
        <taxon>Pentapetalae</taxon>
        <taxon>rosids</taxon>
        <taxon>fabids</taxon>
        <taxon>Fabales</taxon>
        <taxon>Fabaceae</taxon>
        <taxon>Papilionoideae</taxon>
        <taxon>50 kb inversion clade</taxon>
        <taxon>NPAAA clade</taxon>
        <taxon>indigoferoid/millettioid clade</taxon>
        <taxon>Phaseoleae</taxon>
        <taxon>Mucuna</taxon>
    </lineage>
</organism>
<dbReference type="OrthoDB" id="1301501at2759"/>
<proteinExistence type="predicted"/>
<reference evidence="1" key="1">
    <citation type="submission" date="2018-05" db="EMBL/GenBank/DDBJ databases">
        <title>Draft genome of Mucuna pruriens seed.</title>
        <authorList>
            <person name="Nnadi N.E."/>
            <person name="Vos R."/>
            <person name="Hasami M.H."/>
            <person name="Devisetty U.K."/>
            <person name="Aguiy J.C."/>
        </authorList>
    </citation>
    <scope>NUCLEOTIDE SEQUENCE [LARGE SCALE GENOMIC DNA]</scope>
    <source>
        <strain evidence="1">JCA_2017</strain>
    </source>
</reference>
<dbReference type="PANTHER" id="PTHR32108:SF9">
    <property type="entry name" value="REVERSE TRANSCRIPTASE RNASE H-LIKE DOMAIN-CONTAINING PROTEIN"/>
    <property type="match status" value="1"/>
</dbReference>
<sequence length="144" mass="16457">MEPPYSRNYDPNAKCDYHTGAVEHSMERCWALKHKVQDLVEGGWLNFKENGPSLLNQMNKTPTRISLLSLLLNFESHQNLLLNTLNEAHMAQDITMERFSTLVNNITSRGHLVFSNEEVPAEGKGHNQPLYISVKCADYMIVRV</sequence>
<dbReference type="EMBL" id="QJKJ01007899">
    <property type="protein sequence ID" value="RDX81552.1"/>
    <property type="molecule type" value="Genomic_DNA"/>
</dbReference>
<dbReference type="Proteomes" id="UP000257109">
    <property type="component" value="Unassembled WGS sequence"/>
</dbReference>
<evidence type="ECO:0000313" key="1">
    <source>
        <dbReference type="EMBL" id="RDX81552.1"/>
    </source>
</evidence>
<accession>A0A371FTD2</accession>
<gene>
    <name evidence="1" type="ORF">CR513_37742</name>
</gene>
<dbReference type="PANTHER" id="PTHR32108">
    <property type="entry name" value="DNA-DIRECTED RNA POLYMERASE SUBUNIT ALPHA"/>
    <property type="match status" value="1"/>
</dbReference>
<evidence type="ECO:0000313" key="2">
    <source>
        <dbReference type="Proteomes" id="UP000257109"/>
    </source>
</evidence>